<gene>
    <name evidence="1" type="ORF">PAN31108_00026</name>
</gene>
<reference evidence="1 2" key="1">
    <citation type="submission" date="2019-08" db="EMBL/GenBank/DDBJ databases">
        <authorList>
            <person name="Peeters C."/>
        </authorList>
    </citation>
    <scope>NUCLEOTIDE SEQUENCE [LARGE SCALE GENOMIC DNA]</scope>
    <source>
        <strain evidence="1 2">LMG 31108</strain>
    </source>
</reference>
<keyword evidence="2" id="KW-1185">Reference proteome</keyword>
<dbReference type="EMBL" id="CABPSB010000001">
    <property type="protein sequence ID" value="VVD59388.1"/>
    <property type="molecule type" value="Genomic_DNA"/>
</dbReference>
<accession>A0A5E4RBC4</accession>
<proteinExistence type="predicted"/>
<organism evidence="1 2">
    <name type="scientific">Pandoraea anhela</name>
    <dbReference type="NCBI Taxonomy" id="2508295"/>
    <lineage>
        <taxon>Bacteria</taxon>
        <taxon>Pseudomonadati</taxon>
        <taxon>Pseudomonadota</taxon>
        <taxon>Betaproteobacteria</taxon>
        <taxon>Burkholderiales</taxon>
        <taxon>Burkholderiaceae</taxon>
        <taxon>Pandoraea</taxon>
    </lineage>
</organism>
<evidence type="ECO:0000313" key="2">
    <source>
        <dbReference type="Proteomes" id="UP000406256"/>
    </source>
</evidence>
<evidence type="ECO:0000313" key="1">
    <source>
        <dbReference type="EMBL" id="VVD59388.1"/>
    </source>
</evidence>
<name>A0A5E4RBC4_9BURK</name>
<protein>
    <submittedName>
        <fullName evidence="1">Uncharacterized protein</fullName>
    </submittedName>
</protein>
<dbReference type="Proteomes" id="UP000406256">
    <property type="component" value="Unassembled WGS sequence"/>
</dbReference>
<sequence length="46" mass="5567">MTFCDIQTVIFLIFSFKKFQQINKSITSDYMMIFQVNCELRLIHVM</sequence>
<dbReference type="AlphaFoldDB" id="A0A5E4RBC4"/>